<feature type="transmembrane region" description="Helical" evidence="1">
    <location>
        <begin position="52"/>
        <end position="77"/>
    </location>
</feature>
<dbReference type="EMBL" id="FNCC01000001">
    <property type="protein sequence ID" value="SDF35855.1"/>
    <property type="molecule type" value="Genomic_DNA"/>
</dbReference>
<accession>A0A1G7KFD1</accession>
<keyword evidence="1" id="KW-1133">Transmembrane helix</keyword>
<gene>
    <name evidence="2" type="ORF">SAMN05216553_101248</name>
</gene>
<feature type="transmembrane region" description="Helical" evidence="1">
    <location>
        <begin position="98"/>
        <end position="120"/>
    </location>
</feature>
<proteinExistence type="predicted"/>
<reference evidence="3" key="1">
    <citation type="submission" date="2016-10" db="EMBL/GenBank/DDBJ databases">
        <authorList>
            <person name="Varghese N."/>
            <person name="Submissions S."/>
        </authorList>
    </citation>
    <scope>NUCLEOTIDE SEQUENCE [LARGE SCALE GENOMIC DNA]</scope>
    <source>
        <strain evidence="3">CGMCC 4.3506</strain>
    </source>
</reference>
<evidence type="ECO:0000313" key="3">
    <source>
        <dbReference type="Proteomes" id="UP000199623"/>
    </source>
</evidence>
<dbReference type="STRING" id="200378.SAMN05216553_101248"/>
<protein>
    <recommendedName>
        <fullName evidence="4">DoxX-like family protein</fullName>
    </recommendedName>
</protein>
<dbReference type="AlphaFoldDB" id="A0A1G7KFD1"/>
<dbReference type="Proteomes" id="UP000199623">
    <property type="component" value="Unassembled WGS sequence"/>
</dbReference>
<evidence type="ECO:0000256" key="1">
    <source>
        <dbReference type="SAM" id="Phobius"/>
    </source>
</evidence>
<keyword evidence="1" id="KW-0472">Membrane</keyword>
<sequence length="121" mass="12598">MNAIAVALAIFLIVHSAVHFVAPRFVRAMVPAWVPRPELPVALGGAALLVDGLLLLLPATRAAAGWGAAGLILVFMVAHLDSLARALRERPRRLRAQVAATVKVLLNLGYAGVAVAVAVLA</sequence>
<evidence type="ECO:0000313" key="2">
    <source>
        <dbReference type="EMBL" id="SDF35855.1"/>
    </source>
</evidence>
<keyword evidence="3" id="KW-1185">Reference proteome</keyword>
<evidence type="ECO:0008006" key="4">
    <source>
        <dbReference type="Google" id="ProtNLM"/>
    </source>
</evidence>
<dbReference type="RefSeq" id="WP_090044610.1">
    <property type="nucleotide sequence ID" value="NZ_FNCC01000001.1"/>
</dbReference>
<keyword evidence="1" id="KW-0812">Transmembrane</keyword>
<organism evidence="2 3">
    <name type="scientific">Lentzea fradiae</name>
    <dbReference type="NCBI Taxonomy" id="200378"/>
    <lineage>
        <taxon>Bacteria</taxon>
        <taxon>Bacillati</taxon>
        <taxon>Actinomycetota</taxon>
        <taxon>Actinomycetes</taxon>
        <taxon>Pseudonocardiales</taxon>
        <taxon>Pseudonocardiaceae</taxon>
        <taxon>Lentzea</taxon>
    </lineage>
</organism>
<name>A0A1G7KFD1_9PSEU</name>